<keyword evidence="1" id="KW-0472">Membrane</keyword>
<dbReference type="HOGENOM" id="CLU_3197467_0_0_5"/>
<proteinExistence type="predicted"/>
<sequence length="45" mass="4780">MGGHFVSFPILVGLWIGRSGVFAGFVMWGGIYDLEMSGVACKAQS</sequence>
<dbReference type="AlphaFoldDB" id="X5M856"/>
<dbReference type="EMBL" id="HG966617">
    <property type="protein sequence ID" value="CDO59448.1"/>
    <property type="molecule type" value="Genomic_DNA"/>
</dbReference>
<keyword evidence="1" id="KW-1133">Transmembrane helix</keyword>
<accession>X5M856</accession>
<organism evidence="2 3">
    <name type="scientific">Candidatus Phaeomarinibacter ectocarpi</name>
    <dbReference type="NCBI Taxonomy" id="1458461"/>
    <lineage>
        <taxon>Bacteria</taxon>
        <taxon>Pseudomonadati</taxon>
        <taxon>Pseudomonadota</taxon>
        <taxon>Alphaproteobacteria</taxon>
        <taxon>Hyphomicrobiales</taxon>
        <taxon>Parvibaculaceae</taxon>
        <taxon>Candidatus Phaeomarinibacter</taxon>
    </lineage>
</organism>
<gene>
    <name evidence="2" type="ORF">BN1012_Phect1234</name>
</gene>
<protein>
    <submittedName>
        <fullName evidence="2">Uncharacterized protein</fullName>
    </submittedName>
</protein>
<keyword evidence="1" id="KW-0812">Transmembrane</keyword>
<feature type="transmembrane region" description="Helical" evidence="1">
    <location>
        <begin position="6"/>
        <end position="28"/>
    </location>
</feature>
<dbReference type="KEGG" id="pect:BN1012_Phect1234"/>
<dbReference type="Proteomes" id="UP000032160">
    <property type="component" value="Chromosome I"/>
</dbReference>
<name>X5M856_9HYPH</name>
<keyword evidence="3" id="KW-1185">Reference proteome</keyword>
<reference evidence="2 3" key="1">
    <citation type="journal article" date="2014" name="Front. Genet.">
        <title>Genome and metabolic network of "Candidatus Phaeomarinobacter ectocarpi" Ec32, a new candidate genus of Alphaproteobacteria frequently associated with brown algae.</title>
        <authorList>
            <person name="Dittami S.M."/>
            <person name="Barbeyron T."/>
            <person name="Boyen C."/>
            <person name="Cambefort J."/>
            <person name="Collet G."/>
            <person name="Delage L."/>
            <person name="Gobet A."/>
            <person name="Groisillier A."/>
            <person name="Leblanc C."/>
            <person name="Michel G."/>
            <person name="Scornet D."/>
            <person name="Siegel A."/>
            <person name="Tapia J.E."/>
            <person name="Tonon T."/>
        </authorList>
    </citation>
    <scope>NUCLEOTIDE SEQUENCE [LARGE SCALE GENOMIC DNA]</scope>
    <source>
        <strain evidence="2 3">Ec32</strain>
    </source>
</reference>
<evidence type="ECO:0000313" key="2">
    <source>
        <dbReference type="EMBL" id="CDO59448.1"/>
    </source>
</evidence>
<evidence type="ECO:0000256" key="1">
    <source>
        <dbReference type="SAM" id="Phobius"/>
    </source>
</evidence>
<evidence type="ECO:0000313" key="3">
    <source>
        <dbReference type="Proteomes" id="UP000032160"/>
    </source>
</evidence>